<comment type="catalytic activity">
    <reaction evidence="1 9">
        <text>S-ubiquitinyl-[E2 ubiquitin-conjugating enzyme]-L-cysteine + [acceptor protein]-L-lysine = [E2 ubiquitin-conjugating enzyme]-L-cysteine + N(6)-ubiquitinyl-[acceptor protein]-L-lysine.</text>
        <dbReference type="EC" id="2.3.2.27"/>
    </reaction>
</comment>
<dbReference type="PANTHER" id="PTHR21497:SF24">
    <property type="entry name" value="E3 UBIQUITIN-PROTEIN LIGASE UBR1"/>
    <property type="match status" value="1"/>
</dbReference>
<dbReference type="SMART" id="SM00396">
    <property type="entry name" value="ZnF_UBR1"/>
    <property type="match status" value="1"/>
</dbReference>
<evidence type="ECO:0000256" key="4">
    <source>
        <dbReference type="ARBA" id="ARBA00022771"/>
    </source>
</evidence>
<feature type="region of interest" description="Disordered" evidence="10">
    <location>
        <begin position="418"/>
        <end position="451"/>
    </location>
</feature>
<dbReference type="GO" id="GO:0000151">
    <property type="term" value="C:ubiquitin ligase complex"/>
    <property type="evidence" value="ECO:0007669"/>
    <property type="project" value="TreeGrafter"/>
</dbReference>
<comment type="function">
    <text evidence="9">Ubiquitin ligase protein which is a component of the N-end rule pathway. Recognizes and binds to proteins bearing specific N-terminal residues that are destabilizing according to the N-end rule, leading to their ubiquitination and subsequent degradation.</text>
</comment>
<dbReference type="InterPro" id="IPR055194">
    <property type="entry name" value="UBR1-like_WH"/>
</dbReference>
<dbReference type="CDD" id="cd19673">
    <property type="entry name" value="UBR-box_UBR3"/>
    <property type="match status" value="1"/>
</dbReference>
<dbReference type="InterPro" id="IPR044046">
    <property type="entry name" value="E3_ligase_UBR-like_C"/>
</dbReference>
<dbReference type="UniPathway" id="UPA00143"/>
<dbReference type="FunFam" id="2.10.110.30:FF:000001">
    <property type="entry name" value="E3 ubiquitin-protein ligase UBR2 isoform 1"/>
    <property type="match status" value="1"/>
</dbReference>
<sequence>MRRPTQPSTGGSNPDALGAAESQLLQKLRDCPRDHDLDYTEQAQASLLKDLFYSLACNKPEYLNYFFPNGAPAEGSPTAWKLSQAQGAVEGAEYSTAAKGKPCGHIFKSGEATYRCKTCSHDDTCVLCSKCFESSDHTGHAVYVSISTGNMGCCDCGDAEAWRVPVKCAIHTAISDNDDMDTEGPTGLLPDDLKTGIRATIAAAIDYLCDVVSCSPEQLRLPKSEEVIRKDEEMSRLGSRYQELEEEEPEKAKFALILWNDEKHTVSEVEDQIARACKTTKQFAKDRAQETDGIGRSIIIDSQNVTDLLRISKIIEQIKVTVTIRSARDTFREQMCGTIIEWLNDLSGCTVGDDSFILRNIICEELLGTWRVGSSAWNTDIGKHGIDDHSLEEEQQQAKWVRRMILPLEIVAVAVQAQTQGDDMEMDDPENEVDADERGDEEEEDEGDLEGGIDHLDEIMELDEMDQFLPSLGEPDPTPPIPQSTGTVGPLPAAGTADAPRVPPTPGNNHLRQTGFTPPKHWVEIPATIITPHPLPPYENLRARVRLDWLILFDLRLWKKARIDLRDLYISTVVAIPEFKRILGLRFSSLYTMLSQLYLIADREPDHSIINLSLQILTTPSITAEVVRKGNFLTSLMAILYTFLTTRQVGYPTDINPKAPLAFDAGPLTNKRMHHFFQDLHYLVGSEYVQERLRVEERYMLQFLDLVRLHQGICPNIRALDQHLEYEAEAWISASLITREINKLVRQFSDAFRPDKAPDTTGLHRAISTAARYAIIDSMGWDENRYSITEVKGVTEFKTTTPFDFDTSATGIPRTHEVVKFRVDYQPLSFHHALHYTLSWLIEAGKSMSVEQLQNLLSFHWEDIRSVVPTTAERRELDDLVLAVFDYPLRVCAWLCEMKVGMWVRNGFSLRHQMQTYKGVSQKDLTHNRDIFLLQTSLVVLDSSRVLVNMINRFNLDGWVRGDYSPPKPWDEMQTLDMAEEFLNLLIIILSERLCLLPHSEEPDLLALQFKREITHILCFKPLTFSELCARMPDRLHTHDLFQDTLEKMTIYNPPNGLSDSGTFELKEKYLLELDPYVVQFTKNQREEAEGIYRTRMAKITGRPKAEIVFEPKLRPIKSGVFSGLVNFTKTRIFAQIIYYSLAYAIQFDPQKAAILGTRVETYLQVGLHLCLLATLEDSPDDRESFVVNALECEAMGGPPPGDDGHKNITSALYQLGKSDSFKTLWPRISLILCHMRQRRPTLFDEVCPWARELSQEASEGRSPEEIEVERKKKLSRERQQKVMEEFRNKQQKFIISNGMDLDEECFTDEDGMDDVTEKCWEYPSGSCSVCKESVTADDRIYGTFAFITDSSLLRQTDFTDPDYFYEVAISPDSLDEETPRPFGVASMNRGRVRKLASDGSEIFVERQILGRGFPPQSVRRGTFSTGCGHIIHYDCFEHWYESTKRRNPHHIARVHPENFEKKEFICPLCKALGNTFLPIVWKSKREITTGIIQSEAPLMNWLGTVIGPLVSRLGKAVESGGNDRNATRVQELFYEYSKKNMTENVAEKVHLLLADAFERINMGTESSRHQPTTYEVNQVYELHKIYRRMRDTLQANQIFSNLPVPEGGNASDLTNCDSLARILGYSISAAEIAQRGVDVDMGTTLIDRISNQTLTHLRVMAETVFTYFAIGSLHGKDQSATLQQFKTMQDQQLRSLFVGHRQISPEPIFEKKTPPLLSNDIFIFLAECSVCLVPALHIEFHQILHLCYLVETVKAAITIGRDFMATYRKLDKAKLDKLQEIRNSKKPPNASPHLKILWQFLKFMSESLIIPELDPALLQTFRDMVGKYVTAFLRKATILVHVRYGVDFTTKELPDPVDVPEQERLSVALGLPSMDEIFSVCAARSSEGRLLREMIEGWYGHWHFSRGADGIGNPLKLTHPCIYELVGLPLHYDTLVEEAMKRKCSKSKGDLTDPSVCLFCGDIFCSQALCCLVERNGVKIGGCNQHMEKCQGNVGLFINIRKCHLLFLHQQKGAWAAAPYLDKHGETDSGLRRNRQLFLNQRRYDALQRNIWLQHGIPSIISRRLEAEVNTGGWETI</sequence>
<organism evidence="12 13">
    <name type="scientific">Terfezia boudieri ATCC MYA-4762</name>
    <dbReference type="NCBI Taxonomy" id="1051890"/>
    <lineage>
        <taxon>Eukaryota</taxon>
        <taxon>Fungi</taxon>
        <taxon>Dikarya</taxon>
        <taxon>Ascomycota</taxon>
        <taxon>Pezizomycotina</taxon>
        <taxon>Pezizomycetes</taxon>
        <taxon>Pezizales</taxon>
        <taxon>Pezizaceae</taxon>
        <taxon>Terfezia</taxon>
    </lineage>
</organism>
<dbReference type="STRING" id="1051890.A0A3N4MLV5"/>
<comment type="pathway">
    <text evidence="9">Protein modification; protein ubiquitination.</text>
</comment>
<comment type="similarity">
    <text evidence="7 9">Belongs to the E3 ubiquitin-protein ligase UBR1-like family.</text>
</comment>
<dbReference type="GO" id="GO:0005737">
    <property type="term" value="C:cytoplasm"/>
    <property type="evidence" value="ECO:0007669"/>
    <property type="project" value="TreeGrafter"/>
</dbReference>
<keyword evidence="3 9" id="KW-0479">Metal-binding</keyword>
<dbReference type="EC" id="2.3.2.27" evidence="9"/>
<dbReference type="Pfam" id="PF18995">
    <property type="entry name" value="PRT6_C"/>
    <property type="match status" value="1"/>
</dbReference>
<feature type="zinc finger region" description="UBR-type" evidence="8">
    <location>
        <begin position="101"/>
        <end position="173"/>
    </location>
</feature>
<dbReference type="GO" id="GO:0061630">
    <property type="term" value="F:ubiquitin protein ligase activity"/>
    <property type="evidence" value="ECO:0007669"/>
    <property type="project" value="UniProtKB-UniRule"/>
</dbReference>
<keyword evidence="6 9" id="KW-0862">Zinc</keyword>
<dbReference type="PANTHER" id="PTHR21497">
    <property type="entry name" value="UBIQUITIN LIGASE E3 ALPHA-RELATED"/>
    <property type="match status" value="1"/>
</dbReference>
<gene>
    <name evidence="12" type="ORF">L211DRAFT_256500</name>
</gene>
<dbReference type="InParanoid" id="A0A3N4MLV5"/>
<evidence type="ECO:0000256" key="8">
    <source>
        <dbReference type="PROSITE-ProRule" id="PRU00508"/>
    </source>
</evidence>
<protein>
    <recommendedName>
        <fullName evidence="9">E3 ubiquitin-protein ligase</fullName>
        <ecNumber evidence="9">2.3.2.27</ecNumber>
    </recommendedName>
</protein>
<dbReference type="Pfam" id="PF22960">
    <property type="entry name" value="WHD_UBR1"/>
    <property type="match status" value="1"/>
</dbReference>
<proteinExistence type="inferred from homology"/>
<evidence type="ECO:0000256" key="1">
    <source>
        <dbReference type="ARBA" id="ARBA00000900"/>
    </source>
</evidence>
<dbReference type="PROSITE" id="PS51157">
    <property type="entry name" value="ZF_UBR"/>
    <property type="match status" value="1"/>
</dbReference>
<dbReference type="GO" id="GO:0008270">
    <property type="term" value="F:zinc ion binding"/>
    <property type="evidence" value="ECO:0007669"/>
    <property type="project" value="UniProtKB-UniRule"/>
</dbReference>
<feature type="region of interest" description="Disordered" evidence="10">
    <location>
        <begin position="471"/>
        <end position="497"/>
    </location>
</feature>
<dbReference type="Pfam" id="PF02207">
    <property type="entry name" value="zf-UBR"/>
    <property type="match status" value="1"/>
</dbReference>
<dbReference type="GO" id="GO:0071596">
    <property type="term" value="P:ubiquitin-dependent protein catabolic process via the N-end rule pathway"/>
    <property type="evidence" value="ECO:0007669"/>
    <property type="project" value="UniProtKB-UniRule"/>
</dbReference>
<dbReference type="Gene3D" id="2.10.110.30">
    <property type="match status" value="1"/>
</dbReference>
<dbReference type="GO" id="GO:0016567">
    <property type="term" value="P:protein ubiquitination"/>
    <property type="evidence" value="ECO:0007669"/>
    <property type="project" value="UniProtKB-UniRule"/>
</dbReference>
<evidence type="ECO:0000256" key="9">
    <source>
        <dbReference type="RuleBase" id="RU366018"/>
    </source>
</evidence>
<evidence type="ECO:0000256" key="5">
    <source>
        <dbReference type="ARBA" id="ARBA00022786"/>
    </source>
</evidence>
<dbReference type="EMBL" id="ML121528">
    <property type="protein sequence ID" value="RPB29085.1"/>
    <property type="molecule type" value="Genomic_DNA"/>
</dbReference>
<evidence type="ECO:0000256" key="10">
    <source>
        <dbReference type="SAM" id="MobiDB-lite"/>
    </source>
</evidence>
<dbReference type="CDD" id="cd16482">
    <property type="entry name" value="RING-H2_UBR1-like"/>
    <property type="match status" value="1"/>
</dbReference>
<evidence type="ECO:0000259" key="11">
    <source>
        <dbReference type="PROSITE" id="PS51157"/>
    </source>
</evidence>
<dbReference type="OrthoDB" id="26387at2759"/>
<dbReference type="SUPFAM" id="SSF46785">
    <property type="entry name" value="Winged helix' DNA-binding domain"/>
    <property type="match status" value="1"/>
</dbReference>
<feature type="domain" description="UBR-type" evidence="11">
    <location>
        <begin position="101"/>
        <end position="173"/>
    </location>
</feature>
<reference evidence="12 13" key="1">
    <citation type="journal article" date="2018" name="Nat. Ecol. Evol.">
        <title>Pezizomycetes genomes reveal the molecular basis of ectomycorrhizal truffle lifestyle.</title>
        <authorList>
            <person name="Murat C."/>
            <person name="Payen T."/>
            <person name="Noel B."/>
            <person name="Kuo A."/>
            <person name="Morin E."/>
            <person name="Chen J."/>
            <person name="Kohler A."/>
            <person name="Krizsan K."/>
            <person name="Balestrini R."/>
            <person name="Da Silva C."/>
            <person name="Montanini B."/>
            <person name="Hainaut M."/>
            <person name="Levati E."/>
            <person name="Barry K.W."/>
            <person name="Belfiori B."/>
            <person name="Cichocki N."/>
            <person name="Clum A."/>
            <person name="Dockter R.B."/>
            <person name="Fauchery L."/>
            <person name="Guy J."/>
            <person name="Iotti M."/>
            <person name="Le Tacon F."/>
            <person name="Lindquist E.A."/>
            <person name="Lipzen A."/>
            <person name="Malagnac F."/>
            <person name="Mello A."/>
            <person name="Molinier V."/>
            <person name="Miyauchi S."/>
            <person name="Poulain J."/>
            <person name="Riccioni C."/>
            <person name="Rubini A."/>
            <person name="Sitrit Y."/>
            <person name="Splivallo R."/>
            <person name="Traeger S."/>
            <person name="Wang M."/>
            <person name="Zifcakova L."/>
            <person name="Wipf D."/>
            <person name="Zambonelli A."/>
            <person name="Paolocci F."/>
            <person name="Nowrousian M."/>
            <person name="Ottonello S."/>
            <person name="Baldrian P."/>
            <person name="Spatafora J.W."/>
            <person name="Henrissat B."/>
            <person name="Nagy L.G."/>
            <person name="Aury J.M."/>
            <person name="Wincker P."/>
            <person name="Grigoriev I.V."/>
            <person name="Bonfante P."/>
            <person name="Martin F.M."/>
        </authorList>
    </citation>
    <scope>NUCLEOTIDE SEQUENCE [LARGE SCALE GENOMIC DNA]</scope>
    <source>
        <strain evidence="12 13">ATCC MYA-4762</strain>
    </source>
</reference>
<evidence type="ECO:0000256" key="6">
    <source>
        <dbReference type="ARBA" id="ARBA00022833"/>
    </source>
</evidence>
<feature type="compositionally biased region" description="Acidic residues" evidence="10">
    <location>
        <begin position="422"/>
        <end position="451"/>
    </location>
</feature>
<keyword evidence="5 9" id="KW-0833">Ubl conjugation pathway</keyword>
<accession>A0A3N4MLV5</accession>
<evidence type="ECO:0000313" key="13">
    <source>
        <dbReference type="Proteomes" id="UP000267821"/>
    </source>
</evidence>
<dbReference type="InterPro" id="IPR039164">
    <property type="entry name" value="UBR1-like"/>
</dbReference>
<keyword evidence="4 9" id="KW-0863">Zinc-finger</keyword>
<name>A0A3N4MLV5_9PEZI</name>
<dbReference type="InterPro" id="IPR003126">
    <property type="entry name" value="Znf_UBR"/>
</dbReference>
<keyword evidence="13" id="KW-1185">Reference proteome</keyword>
<evidence type="ECO:0000313" key="12">
    <source>
        <dbReference type="EMBL" id="RPB29085.1"/>
    </source>
</evidence>
<evidence type="ECO:0000256" key="2">
    <source>
        <dbReference type="ARBA" id="ARBA00022679"/>
    </source>
</evidence>
<evidence type="ECO:0000256" key="3">
    <source>
        <dbReference type="ARBA" id="ARBA00022723"/>
    </source>
</evidence>
<keyword evidence="2 9" id="KW-0808">Transferase</keyword>
<dbReference type="Proteomes" id="UP000267821">
    <property type="component" value="Unassembled WGS sequence"/>
</dbReference>
<dbReference type="FunCoup" id="A0A3N4MLV5">
    <property type="interactions" value="679"/>
</dbReference>
<evidence type="ECO:0000256" key="7">
    <source>
        <dbReference type="ARBA" id="ARBA00046341"/>
    </source>
</evidence>
<dbReference type="InterPro" id="IPR036390">
    <property type="entry name" value="WH_DNA-bd_sf"/>
</dbReference>